<dbReference type="EMBL" id="JBGMEF010000019">
    <property type="protein sequence ID" value="MFO3667232.1"/>
    <property type="molecule type" value="Genomic_DNA"/>
</dbReference>
<evidence type="ECO:0000256" key="1">
    <source>
        <dbReference type="SAM" id="Coils"/>
    </source>
</evidence>
<keyword evidence="1" id="KW-0175">Coiled coil</keyword>
<evidence type="ECO:0000313" key="4">
    <source>
        <dbReference type="Proteomes" id="UP001637994"/>
    </source>
</evidence>
<dbReference type="Pfam" id="PF06541">
    <property type="entry name" value="ABC_trans_CmpB"/>
    <property type="match status" value="1"/>
</dbReference>
<feature type="transmembrane region" description="Helical" evidence="2">
    <location>
        <begin position="67"/>
        <end position="89"/>
    </location>
</feature>
<organism evidence="3 4">
    <name type="scientific">Anaerococcus kampingae</name>
    <dbReference type="NCBI Taxonomy" id="3115614"/>
    <lineage>
        <taxon>Bacteria</taxon>
        <taxon>Bacillati</taxon>
        <taxon>Bacillota</taxon>
        <taxon>Tissierellia</taxon>
        <taxon>Tissierellales</taxon>
        <taxon>Peptoniphilaceae</taxon>
        <taxon>Anaerococcus</taxon>
    </lineage>
</organism>
<dbReference type="Proteomes" id="UP001637994">
    <property type="component" value="Unassembled WGS sequence"/>
</dbReference>
<keyword evidence="2" id="KW-0472">Membrane</keyword>
<keyword evidence="4" id="KW-1185">Reference proteome</keyword>
<evidence type="ECO:0000256" key="2">
    <source>
        <dbReference type="SAM" id="Phobius"/>
    </source>
</evidence>
<feature type="coiled-coil region" evidence="1">
    <location>
        <begin position="212"/>
        <end position="239"/>
    </location>
</feature>
<name>A0ABW9MFI0_9FIRM</name>
<feature type="transmembrane region" description="Helical" evidence="2">
    <location>
        <begin position="34"/>
        <end position="55"/>
    </location>
</feature>
<dbReference type="InterPro" id="IPR010540">
    <property type="entry name" value="CmpB_TMEM229"/>
</dbReference>
<keyword evidence="2" id="KW-0812">Transmembrane</keyword>
<protein>
    <submittedName>
        <fullName evidence="3">ABC transporter permease</fullName>
    </submittedName>
</protein>
<comment type="caution">
    <text evidence="3">The sequence shown here is derived from an EMBL/GenBank/DDBJ whole genome shotgun (WGS) entry which is preliminary data.</text>
</comment>
<accession>A0ABW9MFI0</accession>
<feature type="transmembrane region" description="Helical" evidence="2">
    <location>
        <begin position="6"/>
        <end position="22"/>
    </location>
</feature>
<proteinExistence type="predicted"/>
<reference evidence="3 4" key="1">
    <citation type="journal article" date="2025" name="Anaerobe">
        <title>Description of Anaerococcus kampingiae sp. nov., Anaerococcus groningensis sp. nov., Anaerococcus martiniensis sp. nov., and Anaerococcus cruorum sp. nov., isolated from human clinical specimens.</title>
        <authorList>
            <person name="Boiten K.E."/>
            <person name="Meijer J."/>
            <person name="van Wezel E.M."/>
            <person name="Veloo A.C.M."/>
        </authorList>
    </citation>
    <scope>NUCLEOTIDE SEQUENCE [LARGE SCALE GENOMIC DNA]</scope>
    <source>
        <strain evidence="3 4">ENR0874</strain>
    </source>
</reference>
<feature type="transmembrane region" description="Helical" evidence="2">
    <location>
        <begin position="101"/>
        <end position="123"/>
    </location>
</feature>
<evidence type="ECO:0000313" key="3">
    <source>
        <dbReference type="EMBL" id="MFO3667232.1"/>
    </source>
</evidence>
<keyword evidence="2" id="KW-1133">Transmembrane helix</keyword>
<dbReference type="RefSeq" id="WP_106459865.1">
    <property type="nucleotide sequence ID" value="NZ_JBGMEF010000019.1"/>
</dbReference>
<sequence>MNYYIGYFFVYAFIGWIMEVAFQGVHRGRFINRGFLNGPLCPIYGFGALGVIYFLTDIAKTNKLILFLGSVFIATALELVGGFLLEKIFHKKWWDYSGMRFNLGGYICLEFSILWGLACFVLYEAVHPMVVRFFTFLHPKFIFYTNLILLIIFAIDLAQTILTLVGLNKKFKKLEAASKDIREVSDDIGKRVYDRTMAIKEKGEEISERPEIKELEGRRAKVRSDLKDIEARRAKLRADLIDKFDKMGERRIIKAFPNLLDDLLDKIDKK</sequence>
<gene>
    <name evidence="3" type="ORF">ACCQ42_05545</name>
</gene>
<feature type="transmembrane region" description="Helical" evidence="2">
    <location>
        <begin position="143"/>
        <end position="167"/>
    </location>
</feature>